<evidence type="ECO:0000313" key="1">
    <source>
        <dbReference type="EMBL" id="PPR05654.1"/>
    </source>
</evidence>
<evidence type="ECO:0000313" key="2">
    <source>
        <dbReference type="Proteomes" id="UP000284842"/>
    </source>
</evidence>
<dbReference type="Proteomes" id="UP000284842">
    <property type="component" value="Unassembled WGS sequence"/>
</dbReference>
<reference evidence="1 2" key="1">
    <citation type="journal article" date="2018" name="Evol. Lett.">
        <title>Horizontal gene cluster transfer increased hallucinogenic mushroom diversity.</title>
        <authorList>
            <person name="Reynolds H.T."/>
            <person name="Vijayakumar V."/>
            <person name="Gluck-Thaler E."/>
            <person name="Korotkin H.B."/>
            <person name="Matheny P.B."/>
            <person name="Slot J.C."/>
        </authorList>
    </citation>
    <scope>NUCLEOTIDE SEQUENCE [LARGE SCALE GENOMIC DNA]</scope>
    <source>
        <strain evidence="1 2">2629</strain>
    </source>
</reference>
<name>A0A409YRM5_9AGAR</name>
<organism evidence="1 2">
    <name type="scientific">Panaeolus cyanescens</name>
    <dbReference type="NCBI Taxonomy" id="181874"/>
    <lineage>
        <taxon>Eukaryota</taxon>
        <taxon>Fungi</taxon>
        <taxon>Dikarya</taxon>
        <taxon>Basidiomycota</taxon>
        <taxon>Agaricomycotina</taxon>
        <taxon>Agaricomycetes</taxon>
        <taxon>Agaricomycetidae</taxon>
        <taxon>Agaricales</taxon>
        <taxon>Agaricineae</taxon>
        <taxon>Galeropsidaceae</taxon>
        <taxon>Panaeolus</taxon>
    </lineage>
</organism>
<dbReference type="AlphaFoldDB" id="A0A409YRM5"/>
<accession>A0A409YRM5</accession>
<dbReference type="InParanoid" id="A0A409YRM5"/>
<gene>
    <name evidence="1" type="ORF">CVT24_002880</name>
</gene>
<proteinExistence type="predicted"/>
<protein>
    <submittedName>
        <fullName evidence="1">Uncharacterized protein</fullName>
    </submittedName>
</protein>
<dbReference type="EMBL" id="NHTK01000776">
    <property type="protein sequence ID" value="PPR05654.1"/>
    <property type="molecule type" value="Genomic_DNA"/>
</dbReference>
<comment type="caution">
    <text evidence="1">The sequence shown here is derived from an EMBL/GenBank/DDBJ whole genome shotgun (WGS) entry which is preliminary data.</text>
</comment>
<dbReference type="OrthoDB" id="10643462at2759"/>
<keyword evidence="2" id="KW-1185">Reference proteome</keyword>
<sequence length="497" mass="56653">MDIDMFSGEQIIVDEVRQAAWYIISALLQDYRYPHACGASLICALDILLDAERVNVPLGGYGEMAGLLNELCVHLYEFLVVPRTEDEILDLSVHLSTCVMCNQNVFHDPGIWQRSGHYVDVSKGSQMLRFIELSFSMIFRRMSTTSCTPRTSSYPIWPSMVTQVIPSSMDEVLLAIMQWYRHFDDVGVVADAMFPVLSIVLFACNVQCKSFIPIYDIIVELDLTTFVFDVAVQRVMDRVRAQIKLSLETNVIPSPDENSAYQAFKGHTYAFIRYLGVLQNQPSWSEISQRLVVEGRGIQAVQLCSLLCYFADSYMTLYAHDVREFEEMNLRKTEIIYVGARIFGVFCQYSAQMNPAPFLFHHPDLVRHYYSTIDTNTRKYLMWNMSIMSNSFSNHFPSNYPQINFASLNPSSLLSGYDDYVEQLCDGICSWGENSFPIPLEPLQYQPPPSIVQPRAPQKPATERDPCWFSGPDLRSRVLLNNAMHAAIKHGRSSISL</sequence>